<dbReference type="OrthoDB" id="9378993at2759"/>
<dbReference type="Pfam" id="PF15350">
    <property type="entry name" value="ETAA1"/>
    <property type="match status" value="1"/>
</dbReference>
<dbReference type="AlphaFoldDB" id="A0A667X9Z0"/>
<feature type="compositionally biased region" description="Basic and acidic residues" evidence="1">
    <location>
        <begin position="492"/>
        <end position="505"/>
    </location>
</feature>
<dbReference type="GO" id="GO:0043596">
    <property type="term" value="C:nuclear replication fork"/>
    <property type="evidence" value="ECO:0007669"/>
    <property type="project" value="TreeGrafter"/>
</dbReference>
<gene>
    <name evidence="2" type="primary">LOC115372848</name>
</gene>
<name>A0A667X9Z0_9TELE</name>
<dbReference type="InterPro" id="IPR029406">
    <property type="entry name" value="ETAA1"/>
</dbReference>
<dbReference type="GO" id="GO:2000001">
    <property type="term" value="P:regulation of DNA damage checkpoint"/>
    <property type="evidence" value="ECO:0007669"/>
    <property type="project" value="TreeGrafter"/>
</dbReference>
<reference evidence="2" key="3">
    <citation type="submission" date="2025-09" db="UniProtKB">
        <authorList>
            <consortium name="Ensembl"/>
        </authorList>
    </citation>
    <scope>IDENTIFICATION</scope>
</reference>
<dbReference type="GO" id="GO:0006974">
    <property type="term" value="P:DNA damage response"/>
    <property type="evidence" value="ECO:0007669"/>
    <property type="project" value="TreeGrafter"/>
</dbReference>
<dbReference type="Ensembl" id="ENSMMDT00005009706.1">
    <property type="protein sequence ID" value="ENSMMDP00005009404.1"/>
    <property type="gene ID" value="ENSMMDG00005005164.1"/>
</dbReference>
<keyword evidence="3" id="KW-1185">Reference proteome</keyword>
<feature type="region of interest" description="Disordered" evidence="1">
    <location>
        <begin position="480"/>
        <end position="509"/>
    </location>
</feature>
<dbReference type="Proteomes" id="UP000472263">
    <property type="component" value="Chromosome 15"/>
</dbReference>
<dbReference type="GO" id="GO:0043539">
    <property type="term" value="F:protein serine/threonine kinase activator activity"/>
    <property type="evidence" value="ECO:0007669"/>
    <property type="project" value="TreeGrafter"/>
</dbReference>
<dbReference type="InParanoid" id="A0A667X9Z0"/>
<feature type="region of interest" description="Disordered" evidence="1">
    <location>
        <begin position="590"/>
        <end position="619"/>
    </location>
</feature>
<feature type="region of interest" description="Disordered" evidence="1">
    <location>
        <begin position="132"/>
        <end position="152"/>
    </location>
</feature>
<feature type="region of interest" description="Disordered" evidence="1">
    <location>
        <begin position="240"/>
        <end position="285"/>
    </location>
</feature>
<feature type="compositionally biased region" description="Polar residues" evidence="1">
    <location>
        <begin position="480"/>
        <end position="491"/>
    </location>
</feature>
<accession>A0A667X9Z0</accession>
<dbReference type="GO" id="GO:0031297">
    <property type="term" value="P:replication fork processing"/>
    <property type="evidence" value="ECO:0007669"/>
    <property type="project" value="TreeGrafter"/>
</dbReference>
<sequence>MSEQGTHDAHCGFSEVWRSVTKLSHNALQESRAGQQASATTAQTYKDLQSPKRIPCSRYPGLNNVDSPGDGEPSQDIIWDPTSPPHADGRGLRNTIVVEISDIVNRIAPKDAKPAGVESPLLQWIGDSAVPCTPEVPQPRVRKKSTRQSNVEDLMKLARQFDKNMQEDSETSEQLNTINTNVSECGNTSETKPAEKTSPSFVNELKSSSTSDQVEAELHALFDSSTQKVSGRLSQGSSVSACSQELKGQPQTSTTGQPQQSVVKSTNKPDLSAHLATNKENKCDEFDDDWENDDLLNDSFVLAMTQNPDPQHGTLPEITLETNTRLNTTEKTSKSTVNVQSSYACQTSRLLLKPSCSALQELCPKPKTSSRSTFKLEPNPLFQAKVATARDVSKPNPTAVQSSKSQTSDRKYATTKPASFKEVSPPQPHKITSGQVVKSASVAADISDTNMKTLFNSDCMWDDGNDDELLYQVCDNVERISSSQPEQTTPTDSKEKQDIAGDRHLKTTVPLPIEIPSSISTNTSTTNRQTHAFVRSNSLPGMNCETENNQGWNIPMKGTASKPQMSQSLPGSRVGLSTFSQFGDSSGSFQATNANVDTPTRTVTARPPQNSKSHHASFKRNLSDSVALSSKVFVTSQMTGKCSAAEIERKKQEALARRRQRMQNTPKP</sequence>
<reference evidence="2" key="1">
    <citation type="submission" date="2019-06" db="EMBL/GenBank/DDBJ databases">
        <authorList>
            <consortium name="Wellcome Sanger Institute Data Sharing"/>
        </authorList>
    </citation>
    <scope>NUCLEOTIDE SEQUENCE [LARGE SCALE GENOMIC DNA]</scope>
</reference>
<proteinExistence type="predicted"/>
<organism evidence="2 3">
    <name type="scientific">Myripristis murdjan</name>
    <name type="common">pinecone soldierfish</name>
    <dbReference type="NCBI Taxonomy" id="586833"/>
    <lineage>
        <taxon>Eukaryota</taxon>
        <taxon>Metazoa</taxon>
        <taxon>Chordata</taxon>
        <taxon>Craniata</taxon>
        <taxon>Vertebrata</taxon>
        <taxon>Euteleostomi</taxon>
        <taxon>Actinopterygii</taxon>
        <taxon>Neopterygii</taxon>
        <taxon>Teleostei</taxon>
        <taxon>Neoteleostei</taxon>
        <taxon>Acanthomorphata</taxon>
        <taxon>Holocentriformes</taxon>
        <taxon>Holocentridae</taxon>
        <taxon>Myripristis</taxon>
    </lineage>
</organism>
<feature type="region of interest" description="Disordered" evidence="1">
    <location>
        <begin position="387"/>
        <end position="435"/>
    </location>
</feature>
<dbReference type="PANTHER" id="PTHR16434">
    <property type="entry name" value="EWING'S TUMOR-ASSOCIATED ANTIGEN 1 ETAA1"/>
    <property type="match status" value="1"/>
</dbReference>
<feature type="compositionally biased region" description="Polar residues" evidence="1">
    <location>
        <begin position="591"/>
        <end position="611"/>
    </location>
</feature>
<evidence type="ECO:0000256" key="1">
    <source>
        <dbReference type="SAM" id="MobiDB-lite"/>
    </source>
</evidence>
<feature type="compositionally biased region" description="Low complexity" evidence="1">
    <location>
        <begin position="35"/>
        <end position="44"/>
    </location>
</feature>
<protein>
    <submittedName>
        <fullName evidence="2">ETAA1 activator of ATR kinase b</fullName>
    </submittedName>
</protein>
<dbReference type="PANTHER" id="PTHR16434:SF3">
    <property type="entry name" value="EWING'S TUMOR-ASSOCIATED ANTIGEN 1"/>
    <property type="match status" value="1"/>
</dbReference>
<evidence type="ECO:0000313" key="3">
    <source>
        <dbReference type="Proteomes" id="UP000472263"/>
    </source>
</evidence>
<feature type="compositionally biased region" description="Polar residues" evidence="1">
    <location>
        <begin position="395"/>
        <end position="406"/>
    </location>
</feature>
<reference evidence="2" key="2">
    <citation type="submission" date="2025-08" db="UniProtKB">
        <authorList>
            <consortium name="Ensembl"/>
        </authorList>
    </citation>
    <scope>IDENTIFICATION</scope>
</reference>
<dbReference type="GeneTree" id="ENSGT00390000009597"/>
<evidence type="ECO:0000313" key="2">
    <source>
        <dbReference type="Ensembl" id="ENSMMDP00005009404.1"/>
    </source>
</evidence>
<feature type="compositionally biased region" description="Polar residues" evidence="1">
    <location>
        <begin position="172"/>
        <end position="209"/>
    </location>
</feature>
<feature type="region of interest" description="Disordered" evidence="1">
    <location>
        <begin position="164"/>
        <end position="209"/>
    </location>
</feature>
<feature type="region of interest" description="Disordered" evidence="1">
    <location>
        <begin position="27"/>
        <end position="90"/>
    </location>
</feature>
<feature type="compositionally biased region" description="Low complexity" evidence="1">
    <location>
        <begin position="248"/>
        <end position="261"/>
    </location>
</feature>